<dbReference type="RefSeq" id="WP_038738548.1">
    <property type="nucleotide sequence ID" value="NZ_KN323088.1"/>
</dbReference>
<proteinExistence type="predicted"/>
<reference evidence="1 2" key="1">
    <citation type="submission" date="2014-08" db="EMBL/GenBank/DDBJ databases">
        <authorList>
            <person name="Bunnell A."/>
            <person name="Chain P.S."/>
            <person name="Chertkov O."/>
            <person name="Currie B.J."/>
            <person name="Daligault H.E."/>
            <person name="Davenport K.W."/>
            <person name="Davis C."/>
            <person name="Gleasner C.D."/>
            <person name="Johnson S.L."/>
            <person name="Kaestli M."/>
            <person name="Koren S."/>
            <person name="Kunde Y.A."/>
            <person name="Mayo M."/>
            <person name="McMurry K.K."/>
            <person name="Price E.P."/>
            <person name="Reitenga K.G."/>
            <person name="Robison R."/>
            <person name="Rosovitz M.J."/>
            <person name="Sarovich D.S."/>
            <person name="Teshima H."/>
        </authorList>
    </citation>
    <scope>NUCLEOTIDE SEQUENCE [LARGE SCALE GENOMIC DNA]</scope>
    <source>
        <strain evidence="1 2">MSHR44</strain>
    </source>
</reference>
<accession>A0AA40J7F9</accession>
<protein>
    <submittedName>
        <fullName evidence="1">Uncharacterized protein</fullName>
    </submittedName>
</protein>
<sequence>MSFDICIGFGEAQLDALAAGIHARVYPQLFTGARTLDVLGECVEVRYDAKRPPTFDLAPLAADVLRGVLAAVHAEHAGASLSSDPAGTQPLERAVAAARPGSFSLRLAAVRIAVSGADPLAVDIQAYCTLKASAGALALDVHDIALDACDTGPVGQYILEHFIKPQMLVIVGDLLAGFALPVPTIPGVPPGRSLGVVADRRMLVLTSIAGDGAPSVEPDMRYPDRPFFVQMRKPALQAAVADAIGRSNTFAGGADQSKGWGPFKVGVRYRYAFRLNRPLVDVSPPGLAIRFSLDGSVSGGADLVLSSVDLVFDVALVPPPVAFVELKPAGRELRIVTRGLSDFRVDVTPGGNIVQKLAGWMIAFVVQGVANSLAPQIRAWMLGIDFPGLRIPAYTQTIAGVALTFAPSGIDVLPAGDSVYVGGTLAVA</sequence>
<comment type="caution">
    <text evidence="1">The sequence shown here is derived from an EMBL/GenBank/DDBJ whole genome shotgun (WGS) entry which is preliminary data.</text>
</comment>
<evidence type="ECO:0000313" key="2">
    <source>
        <dbReference type="Proteomes" id="UP000030475"/>
    </source>
</evidence>
<dbReference type="EMBL" id="JQIM01000010">
    <property type="protein sequence ID" value="KGX05320.1"/>
    <property type="molecule type" value="Genomic_DNA"/>
</dbReference>
<evidence type="ECO:0000313" key="1">
    <source>
        <dbReference type="EMBL" id="KGX05320.1"/>
    </source>
</evidence>
<name>A0AA40J7F9_BURPE</name>
<dbReference type="AlphaFoldDB" id="A0AA40J7F9"/>
<organism evidence="1 2">
    <name type="scientific">Burkholderia pseudomallei</name>
    <name type="common">Pseudomonas pseudomallei</name>
    <dbReference type="NCBI Taxonomy" id="28450"/>
    <lineage>
        <taxon>Bacteria</taxon>
        <taxon>Pseudomonadati</taxon>
        <taxon>Pseudomonadota</taxon>
        <taxon>Betaproteobacteria</taxon>
        <taxon>Burkholderiales</taxon>
        <taxon>Burkholderiaceae</taxon>
        <taxon>Burkholderia</taxon>
        <taxon>pseudomallei group</taxon>
    </lineage>
</organism>
<dbReference type="Proteomes" id="UP000030475">
    <property type="component" value="Unassembled WGS sequence"/>
</dbReference>
<gene>
    <name evidence="1" type="ORF">Y036_1415</name>
</gene>